<name>A0AAU9TUC1_EUPED</name>
<accession>A0AAU9TUC1</accession>
<evidence type="ECO:0000313" key="2">
    <source>
        <dbReference type="Proteomes" id="UP001153954"/>
    </source>
</evidence>
<protein>
    <submittedName>
        <fullName evidence="1">Uncharacterized protein</fullName>
    </submittedName>
</protein>
<dbReference type="EMBL" id="CAKOGL010000007">
    <property type="protein sequence ID" value="CAH2088115.1"/>
    <property type="molecule type" value="Genomic_DNA"/>
</dbReference>
<gene>
    <name evidence="1" type="ORF">EEDITHA_LOCUS4307</name>
</gene>
<reference evidence="1" key="1">
    <citation type="submission" date="2022-03" db="EMBL/GenBank/DDBJ databases">
        <authorList>
            <person name="Tunstrom K."/>
        </authorList>
    </citation>
    <scope>NUCLEOTIDE SEQUENCE</scope>
</reference>
<dbReference type="AlphaFoldDB" id="A0AAU9TUC1"/>
<comment type="caution">
    <text evidence="1">The sequence shown here is derived from an EMBL/GenBank/DDBJ whole genome shotgun (WGS) entry which is preliminary data.</text>
</comment>
<sequence>MDFLDQIDALDNIYAIENMSPPRKVKTYETGCNPLLLSDDNFKTKYRFSKEYVMKICDIVRDGVEKSNRGVVFSTELQVLITLRTWGRQEVQYDADDLHGVSQQFITNTCRRVA</sequence>
<dbReference type="Proteomes" id="UP001153954">
    <property type="component" value="Unassembled WGS sequence"/>
</dbReference>
<keyword evidence="2" id="KW-1185">Reference proteome</keyword>
<organism evidence="1 2">
    <name type="scientific">Euphydryas editha</name>
    <name type="common">Edith's checkerspot</name>
    <dbReference type="NCBI Taxonomy" id="104508"/>
    <lineage>
        <taxon>Eukaryota</taxon>
        <taxon>Metazoa</taxon>
        <taxon>Ecdysozoa</taxon>
        <taxon>Arthropoda</taxon>
        <taxon>Hexapoda</taxon>
        <taxon>Insecta</taxon>
        <taxon>Pterygota</taxon>
        <taxon>Neoptera</taxon>
        <taxon>Endopterygota</taxon>
        <taxon>Lepidoptera</taxon>
        <taxon>Glossata</taxon>
        <taxon>Ditrysia</taxon>
        <taxon>Papilionoidea</taxon>
        <taxon>Nymphalidae</taxon>
        <taxon>Nymphalinae</taxon>
        <taxon>Euphydryas</taxon>
    </lineage>
</organism>
<proteinExistence type="predicted"/>
<evidence type="ECO:0000313" key="1">
    <source>
        <dbReference type="EMBL" id="CAH2088115.1"/>
    </source>
</evidence>